<gene>
    <name evidence="1" type="ORF">QNI19_23835</name>
</gene>
<accession>A0ABT7CQH9</accession>
<sequence length="401" mass="45142">MPVQDSSTAVVTKIEQIVRLSPTVRSMLSEESFPDYISLDPKLQAGIISSVKSAVSRKFGVKEVVINQSAGNWLDFRNIAAPVQVDVNRGNGRVYIAIQQVIQLTTTSADTLGMTIKNFMSTCSILAQDKDGKTLFTSKLIQPFSTANRAGQVYGLVEISAEDWSKLLTNAINTGFENTNKRLPHQTFYRPATEVSAYGLTGASPRFYILQETEKTASSFKGSNREKIISFRQSGRVPRVWQFSQSYSLSENYLRGEYRTRILLNDKAFGTEYEITVTSNVTKDSTNIYSRNVSPIQIRCTAQRLLVGDYTLSEKRFEGQVGYDVFAIRAVPPRNTFEVTINDKVKALIQRGGIRNQNGQKRLDTYTFISRDMDDNMTDKIFLSYLIFQIANELGRDFLGY</sequence>
<evidence type="ECO:0000313" key="2">
    <source>
        <dbReference type="Proteomes" id="UP001228581"/>
    </source>
</evidence>
<evidence type="ECO:0000313" key="1">
    <source>
        <dbReference type="EMBL" id="MDJ1495987.1"/>
    </source>
</evidence>
<keyword evidence="2" id="KW-1185">Reference proteome</keyword>
<reference evidence="1 2" key="1">
    <citation type="submission" date="2023-05" db="EMBL/GenBank/DDBJ databases">
        <authorList>
            <person name="Zhang X."/>
        </authorList>
    </citation>
    <scope>NUCLEOTIDE SEQUENCE [LARGE SCALE GENOMIC DNA]</scope>
    <source>
        <strain evidence="1 2">DM2B3-1</strain>
    </source>
</reference>
<organism evidence="1 2">
    <name type="scientific">Xanthocytophaga flava</name>
    <dbReference type="NCBI Taxonomy" id="3048013"/>
    <lineage>
        <taxon>Bacteria</taxon>
        <taxon>Pseudomonadati</taxon>
        <taxon>Bacteroidota</taxon>
        <taxon>Cytophagia</taxon>
        <taxon>Cytophagales</taxon>
        <taxon>Rhodocytophagaceae</taxon>
        <taxon>Xanthocytophaga</taxon>
    </lineage>
</organism>
<evidence type="ECO:0008006" key="3">
    <source>
        <dbReference type="Google" id="ProtNLM"/>
    </source>
</evidence>
<protein>
    <recommendedName>
        <fullName evidence="3">Phage tail protein</fullName>
    </recommendedName>
</protein>
<name>A0ABT7CQH9_9BACT</name>
<comment type="caution">
    <text evidence="1">The sequence shown here is derived from an EMBL/GenBank/DDBJ whole genome shotgun (WGS) entry which is preliminary data.</text>
</comment>
<dbReference type="Proteomes" id="UP001228581">
    <property type="component" value="Unassembled WGS sequence"/>
</dbReference>
<dbReference type="EMBL" id="JASJOT010000018">
    <property type="protein sequence ID" value="MDJ1495987.1"/>
    <property type="molecule type" value="Genomic_DNA"/>
</dbReference>
<proteinExistence type="predicted"/>